<keyword evidence="1" id="KW-1133">Transmembrane helix</keyword>
<proteinExistence type="predicted"/>
<evidence type="ECO:0000256" key="1">
    <source>
        <dbReference type="SAM" id="Phobius"/>
    </source>
</evidence>
<name>A0A6P6YMG3_DERPT</name>
<dbReference type="Proteomes" id="UP000515146">
    <property type="component" value="Unplaced"/>
</dbReference>
<feature type="transmembrane region" description="Helical" evidence="1">
    <location>
        <begin position="662"/>
        <end position="685"/>
    </location>
</feature>
<accession>A0A6P6YMG3</accession>
<organism evidence="2 3">
    <name type="scientific">Dermatophagoides pteronyssinus</name>
    <name type="common">European house dust mite</name>
    <dbReference type="NCBI Taxonomy" id="6956"/>
    <lineage>
        <taxon>Eukaryota</taxon>
        <taxon>Metazoa</taxon>
        <taxon>Ecdysozoa</taxon>
        <taxon>Arthropoda</taxon>
        <taxon>Chelicerata</taxon>
        <taxon>Arachnida</taxon>
        <taxon>Acari</taxon>
        <taxon>Acariformes</taxon>
        <taxon>Sarcoptiformes</taxon>
        <taxon>Astigmata</taxon>
        <taxon>Psoroptidia</taxon>
        <taxon>Analgoidea</taxon>
        <taxon>Pyroglyphidae</taxon>
        <taxon>Dermatophagoidinae</taxon>
        <taxon>Dermatophagoides</taxon>
    </lineage>
</organism>
<feature type="transmembrane region" description="Helical" evidence="1">
    <location>
        <begin position="617"/>
        <end position="642"/>
    </location>
</feature>
<feature type="transmembrane region" description="Helical" evidence="1">
    <location>
        <begin position="546"/>
        <end position="565"/>
    </location>
</feature>
<feature type="transmembrane region" description="Helical" evidence="1">
    <location>
        <begin position="521"/>
        <end position="540"/>
    </location>
</feature>
<keyword evidence="1" id="KW-0812">Transmembrane</keyword>
<feature type="transmembrane region" description="Helical" evidence="1">
    <location>
        <begin position="424"/>
        <end position="443"/>
    </location>
</feature>
<dbReference type="AlphaFoldDB" id="A0A6P6YMG3"/>
<evidence type="ECO:0000313" key="2">
    <source>
        <dbReference type="Proteomes" id="UP000515146"/>
    </source>
</evidence>
<feature type="transmembrane region" description="Helical" evidence="1">
    <location>
        <begin position="312"/>
        <end position="333"/>
    </location>
</feature>
<feature type="transmembrane region" description="Helical" evidence="1">
    <location>
        <begin position="377"/>
        <end position="397"/>
    </location>
</feature>
<sequence>MIVIESNHSVEKSFLTLSTFRTFLLYIGGDQNIFDEMKSYYSRSTFFSSKKSIVILNLFLHQYNTDHISEEKSFWQIIIRIIMMQINIAVFIFLLSSLYSPLMIAIELIIIGFRVVRYCRRIIQNELKRYHLIIMDNNDNYNNDNNYNNNYDWIITNNDQMKWKQSSITVIQWELKKILQIFIRLIIFAEEVQKYLSKLLLLALIVTIVASQITLNCLEHLLTSRQHMTIQIFLFYFLMLDYIIIIFVTYFVSKLNVELNSIHIELNKIIIQMNESITFRFKFQLACYYERSLGGKPFGISIGSITVLKRSVFMKIIILYIRFTILLFENFYYQMCRLYFCSYKPNNYKSIYHFYTKFMLNDYKFPLWSSLQWREKLCWYLTMIMTAYYLGNSVRIFNLNEETKFMISDIGKYITDNIQLQRTISFQAGFASLIFLIIIYYSFDTSSSHSLRTFLLFMLNDDDNDDNNYQNQSKYYSQSSMILIDYLMNNVQIINPNRFKSIYNNIYCVAQFFHSKMTTIIFIWPLWQIIIRIFCLQTQYTLFNFMFLNLYSPLLLAGYLLHIGFHSTKHLLKQLRKLINSHYECRKFTTNNKQLLSKQFKQIELKLDKHLQIYSRLIIFVEDVQSVLSKLLLYALLVTFIVSQTTKKFINDLSNYDYNTVILIFLYYFLIVDYLIIILLSYFVSKFNSTINLIRFEMTRIVRLTNEYSNNYHIKFKMLFYYERLVDRKPFGIKIGKITVLTTAVFMRLMITYIRITMLSAKLINTSNEINVD</sequence>
<dbReference type="OrthoDB" id="10529030at2759"/>
<evidence type="ECO:0000313" key="3">
    <source>
        <dbReference type="RefSeq" id="XP_027206209.1"/>
    </source>
</evidence>
<dbReference type="InParanoid" id="A0A6P6YMG3"/>
<keyword evidence="2" id="KW-1185">Reference proteome</keyword>
<feature type="transmembrane region" description="Helical" evidence="1">
    <location>
        <begin position="195"/>
        <end position="218"/>
    </location>
</feature>
<protein>
    <submittedName>
        <fullName evidence="3">Uncharacterized protein LOC113799718</fullName>
    </submittedName>
</protein>
<keyword evidence="1" id="KW-0472">Membrane</keyword>
<feature type="transmembrane region" description="Helical" evidence="1">
    <location>
        <begin position="230"/>
        <end position="252"/>
    </location>
</feature>
<reference evidence="3" key="1">
    <citation type="submission" date="2025-08" db="UniProtKB">
        <authorList>
            <consortium name="RefSeq"/>
        </authorList>
    </citation>
    <scope>IDENTIFICATION</scope>
    <source>
        <strain evidence="3">Airmid</strain>
    </source>
</reference>
<feature type="transmembrane region" description="Helical" evidence="1">
    <location>
        <begin position="738"/>
        <end position="756"/>
    </location>
</feature>
<gene>
    <name evidence="3" type="primary">LOC113799718</name>
</gene>
<dbReference type="RefSeq" id="XP_027206209.1">
    <property type="nucleotide sequence ID" value="XM_027350408.1"/>
</dbReference>
<dbReference type="KEGG" id="dpte:113799718"/>